<accession>A0A3E2NKG2</accession>
<dbReference type="OrthoDB" id="1143459at2"/>
<sequence length="152" mass="17022">MKFKLLMACLLFCIAAKAQTPAVTPAQLKAAEDVLVASQSETQFKSGITVMLKQASASVPEDKRTKFIEVMNTFVTKYVSWATIKDQMASLYAQQFTEKELKDLAAFYRSPLGAKFVQKQPVLMEKSADLGRQAVQMHQADLQQMMTEAFKE</sequence>
<feature type="domain" description="DUF2059" evidence="2">
    <location>
        <begin position="84"/>
        <end position="139"/>
    </location>
</feature>
<protein>
    <submittedName>
        <fullName evidence="3">DUF2059 domain-containing protein</fullName>
    </submittedName>
</protein>
<proteinExistence type="predicted"/>
<organism evidence="3 4">
    <name type="scientific">Mucilaginibacter terrenus</name>
    <dbReference type="NCBI Taxonomy" id="2482727"/>
    <lineage>
        <taxon>Bacteria</taxon>
        <taxon>Pseudomonadati</taxon>
        <taxon>Bacteroidota</taxon>
        <taxon>Sphingobacteriia</taxon>
        <taxon>Sphingobacteriales</taxon>
        <taxon>Sphingobacteriaceae</taxon>
        <taxon>Mucilaginibacter</taxon>
    </lineage>
</organism>
<feature type="signal peptide" evidence="1">
    <location>
        <begin position="1"/>
        <end position="18"/>
    </location>
</feature>
<name>A0A3E2NKG2_9SPHI</name>
<evidence type="ECO:0000259" key="2">
    <source>
        <dbReference type="Pfam" id="PF09832"/>
    </source>
</evidence>
<dbReference type="AlphaFoldDB" id="A0A3E2NKG2"/>
<reference evidence="3 4" key="1">
    <citation type="submission" date="2018-08" db="EMBL/GenBank/DDBJ databases">
        <title>Mucilaginibacter terrae sp. nov., isolated from manganese diggings.</title>
        <authorList>
            <person name="Huang Y."/>
            <person name="Zhou Z."/>
        </authorList>
    </citation>
    <scope>NUCLEOTIDE SEQUENCE [LARGE SCALE GENOMIC DNA]</scope>
    <source>
        <strain evidence="3 4">ZH6</strain>
    </source>
</reference>
<keyword evidence="4" id="KW-1185">Reference proteome</keyword>
<evidence type="ECO:0000256" key="1">
    <source>
        <dbReference type="SAM" id="SignalP"/>
    </source>
</evidence>
<dbReference type="EMBL" id="QWDE01000005">
    <property type="protein sequence ID" value="RFZ81469.1"/>
    <property type="molecule type" value="Genomic_DNA"/>
</dbReference>
<evidence type="ECO:0000313" key="4">
    <source>
        <dbReference type="Proteomes" id="UP000260823"/>
    </source>
</evidence>
<evidence type="ECO:0000313" key="3">
    <source>
        <dbReference type="EMBL" id="RFZ81469.1"/>
    </source>
</evidence>
<dbReference type="InterPro" id="IPR018637">
    <property type="entry name" value="DUF2059"/>
</dbReference>
<gene>
    <name evidence="3" type="ORF">DYU05_19515</name>
</gene>
<keyword evidence="1" id="KW-0732">Signal</keyword>
<comment type="caution">
    <text evidence="3">The sequence shown here is derived from an EMBL/GenBank/DDBJ whole genome shotgun (WGS) entry which is preliminary data.</text>
</comment>
<dbReference type="Pfam" id="PF09832">
    <property type="entry name" value="DUF2059"/>
    <property type="match status" value="1"/>
</dbReference>
<feature type="chain" id="PRO_5017684588" evidence="1">
    <location>
        <begin position="19"/>
        <end position="152"/>
    </location>
</feature>
<dbReference type="RefSeq" id="WP_117384836.1">
    <property type="nucleotide sequence ID" value="NZ_QWDE01000005.1"/>
</dbReference>
<dbReference type="Proteomes" id="UP000260823">
    <property type="component" value="Unassembled WGS sequence"/>
</dbReference>